<reference evidence="1" key="2">
    <citation type="submission" date="2025-09" db="UniProtKB">
        <authorList>
            <consortium name="EnsemblPlants"/>
        </authorList>
    </citation>
    <scope>IDENTIFICATION</scope>
</reference>
<accession>A0ACD5YEF2</accession>
<evidence type="ECO:0000313" key="2">
    <source>
        <dbReference type="Proteomes" id="UP001732700"/>
    </source>
</evidence>
<proteinExistence type="predicted"/>
<protein>
    <submittedName>
        <fullName evidence="1">Uncharacterized protein</fullName>
    </submittedName>
</protein>
<evidence type="ECO:0000313" key="1">
    <source>
        <dbReference type="EnsemblPlants" id="AVESA.00010b.r2.5DG0947360.1.CDS.1"/>
    </source>
</evidence>
<dbReference type="EnsemblPlants" id="AVESA.00010b.r2.5DG0947360.1">
    <property type="protein sequence ID" value="AVESA.00010b.r2.5DG0947360.1.CDS.1"/>
    <property type="gene ID" value="AVESA.00010b.r2.5DG0947360"/>
</dbReference>
<reference evidence="1" key="1">
    <citation type="submission" date="2021-05" db="EMBL/GenBank/DDBJ databases">
        <authorList>
            <person name="Scholz U."/>
            <person name="Mascher M."/>
            <person name="Fiebig A."/>
        </authorList>
    </citation>
    <scope>NUCLEOTIDE SEQUENCE [LARGE SCALE GENOMIC DNA]</scope>
</reference>
<keyword evidence="2" id="KW-1185">Reference proteome</keyword>
<name>A0ACD5YEF2_AVESA</name>
<organism evidence="1 2">
    <name type="scientific">Avena sativa</name>
    <name type="common">Oat</name>
    <dbReference type="NCBI Taxonomy" id="4498"/>
    <lineage>
        <taxon>Eukaryota</taxon>
        <taxon>Viridiplantae</taxon>
        <taxon>Streptophyta</taxon>
        <taxon>Embryophyta</taxon>
        <taxon>Tracheophyta</taxon>
        <taxon>Spermatophyta</taxon>
        <taxon>Magnoliopsida</taxon>
        <taxon>Liliopsida</taxon>
        <taxon>Poales</taxon>
        <taxon>Poaceae</taxon>
        <taxon>BOP clade</taxon>
        <taxon>Pooideae</taxon>
        <taxon>Poodae</taxon>
        <taxon>Poeae</taxon>
        <taxon>Poeae Chloroplast Group 1 (Aveneae type)</taxon>
        <taxon>Aveninae</taxon>
        <taxon>Avena</taxon>
    </lineage>
</organism>
<sequence length="544" mass="60138">MQLSRLNQHTFPPLLKAAAATSACPSSHCLPSLYAVYIKLGFLTNARITNGFIQGYCTTGRITAARRVFDEMPRPDTVSFNSMIHGYAVSGDVSSARHLFERVPAPTPVTWTSMVAGFCRAGDVESARRVFEEMPERDLVSWNAMVSGLVGNKQPVEALCLFGRMMEEGFVPNRGTVVSALSACASAGALETGKWVHAFVEKKRLRWDEFLGTALVDMYAKCGAVELALDVFASLRARNTCTWNAMINGLAMNGYSAKALDMFCKMELDGTVVLDKVTFVGVLLACSHGGFVDAGKEHFYMTSKKYGIGLILEHYACMVDLLARSGHLQEAHKLITEMPMKPDVVVWRALLGGCRLHKNVKMAETVITEMEATCSGDHVLLSNLYAAVGRWNGVEDVRRTMRSKGIEKIPGCSSVEMNGCIHEFISGDKAHPSYDDIHAKLIEIGGRMQQQGYVTETAEVFYDIEDEEKEHALGHHSEKLAIAFGLIGGPPGATIRIVKNLRFCMDCHKFAKLVSKIYHRDIVVRDRARFHHFRGGTCSCNDFW</sequence>
<dbReference type="Proteomes" id="UP001732700">
    <property type="component" value="Chromosome 5D"/>
</dbReference>